<dbReference type="EMBL" id="WBMT01000027">
    <property type="protein sequence ID" value="KAB2341062.1"/>
    <property type="molecule type" value="Genomic_DNA"/>
</dbReference>
<evidence type="ECO:0000313" key="4">
    <source>
        <dbReference type="Proteomes" id="UP000468735"/>
    </source>
</evidence>
<name>A0A6H9YIU2_9ACTN</name>
<feature type="compositionally biased region" description="Low complexity" evidence="1">
    <location>
        <begin position="44"/>
        <end position="84"/>
    </location>
</feature>
<organism evidence="3 4">
    <name type="scientific">Actinomadura rudentiformis</name>
    <dbReference type="NCBI Taxonomy" id="359158"/>
    <lineage>
        <taxon>Bacteria</taxon>
        <taxon>Bacillati</taxon>
        <taxon>Actinomycetota</taxon>
        <taxon>Actinomycetes</taxon>
        <taxon>Streptosporangiales</taxon>
        <taxon>Thermomonosporaceae</taxon>
        <taxon>Actinomadura</taxon>
    </lineage>
</organism>
<keyword evidence="2" id="KW-1133">Transmembrane helix</keyword>
<keyword evidence="4" id="KW-1185">Reference proteome</keyword>
<evidence type="ECO:0000256" key="2">
    <source>
        <dbReference type="SAM" id="Phobius"/>
    </source>
</evidence>
<keyword evidence="2" id="KW-0472">Membrane</keyword>
<dbReference type="OrthoDB" id="3477965at2"/>
<accession>A0A6H9YIU2</accession>
<sequence length="204" mass="20500">MGSTRPRGRPRSAWSRVFGYGGSAALVVAAIVVLLMPLLDQERAGSTTTGGQAAGTQAPSSGQIPPAGDPAAPGRQPDPGQPQQNQSTGRSYPGEQGPGQQGGGPPLPGTGGGTGTITWCPVGTALYRQVGGALEVDVKVAGNGFVRAEVTVRGGRTSSQQTTVKGGRLHTFKFGGVSVAAVQRVKITTFTGLATENCYASPGG</sequence>
<comment type="caution">
    <text evidence="3">The sequence shown here is derived from an EMBL/GenBank/DDBJ whole genome shotgun (WGS) entry which is preliminary data.</text>
</comment>
<feature type="compositionally biased region" description="Gly residues" evidence="1">
    <location>
        <begin position="96"/>
        <end position="115"/>
    </location>
</feature>
<feature type="region of interest" description="Disordered" evidence="1">
    <location>
        <begin position="44"/>
        <end position="115"/>
    </location>
</feature>
<feature type="transmembrane region" description="Helical" evidence="2">
    <location>
        <begin position="17"/>
        <end position="39"/>
    </location>
</feature>
<gene>
    <name evidence="3" type="ORF">F8566_42985</name>
</gene>
<protein>
    <submittedName>
        <fullName evidence="3">Uncharacterized protein</fullName>
    </submittedName>
</protein>
<evidence type="ECO:0000256" key="1">
    <source>
        <dbReference type="SAM" id="MobiDB-lite"/>
    </source>
</evidence>
<proteinExistence type="predicted"/>
<evidence type="ECO:0000313" key="3">
    <source>
        <dbReference type="EMBL" id="KAB2341062.1"/>
    </source>
</evidence>
<reference evidence="3 4" key="1">
    <citation type="submission" date="2019-09" db="EMBL/GenBank/DDBJ databases">
        <title>Actinomadura physcomitrii sp. nov., a novel actinomycete isolated from moss [Physcomitrium sphaericum (Ludw) Fuernr].</title>
        <authorList>
            <person name="Zhuang X."/>
            <person name="Liu C."/>
        </authorList>
    </citation>
    <scope>NUCLEOTIDE SEQUENCE [LARGE SCALE GENOMIC DNA]</scope>
    <source>
        <strain evidence="3 4">HMC1</strain>
    </source>
</reference>
<dbReference type="Proteomes" id="UP000468735">
    <property type="component" value="Unassembled WGS sequence"/>
</dbReference>
<dbReference type="AlphaFoldDB" id="A0A6H9YIU2"/>
<dbReference type="RefSeq" id="WP_151568994.1">
    <property type="nucleotide sequence ID" value="NZ_WBMT01000027.1"/>
</dbReference>
<keyword evidence="2" id="KW-0812">Transmembrane</keyword>